<dbReference type="VEuPathDB" id="FungiDB:BD410DRAFT_838770"/>
<dbReference type="Proteomes" id="UP000294933">
    <property type="component" value="Unassembled WGS sequence"/>
</dbReference>
<feature type="region of interest" description="Disordered" evidence="3">
    <location>
        <begin position="383"/>
        <end position="404"/>
    </location>
</feature>
<dbReference type="OrthoDB" id="5954824at2759"/>
<keyword evidence="2" id="KW-0539">Nucleus</keyword>
<evidence type="ECO:0000256" key="3">
    <source>
        <dbReference type="SAM" id="MobiDB-lite"/>
    </source>
</evidence>
<feature type="region of interest" description="Disordered" evidence="3">
    <location>
        <begin position="1"/>
        <end position="20"/>
    </location>
</feature>
<feature type="compositionally biased region" description="Polar residues" evidence="3">
    <location>
        <begin position="211"/>
        <end position="230"/>
    </location>
</feature>
<evidence type="ECO:0000313" key="6">
    <source>
        <dbReference type="Proteomes" id="UP000294933"/>
    </source>
</evidence>
<dbReference type="EMBL" id="ML170169">
    <property type="protein sequence ID" value="TDL23763.1"/>
    <property type="molecule type" value="Genomic_DNA"/>
</dbReference>
<keyword evidence="6" id="KW-1185">Reference proteome</keyword>
<proteinExistence type="predicted"/>
<dbReference type="GO" id="GO:0000978">
    <property type="term" value="F:RNA polymerase II cis-regulatory region sequence-specific DNA binding"/>
    <property type="evidence" value="ECO:0007669"/>
    <property type="project" value="TreeGrafter"/>
</dbReference>
<dbReference type="PANTHER" id="PTHR11829:SF343">
    <property type="entry name" value="FORK-HEAD DOMAIN-CONTAINING PROTEIN"/>
    <property type="match status" value="1"/>
</dbReference>
<feature type="compositionally biased region" description="Polar residues" evidence="3">
    <location>
        <begin position="238"/>
        <end position="256"/>
    </location>
</feature>
<dbReference type="AlphaFoldDB" id="A0A4Y7Q7Y3"/>
<feature type="compositionally biased region" description="Low complexity" evidence="3">
    <location>
        <begin position="274"/>
        <end position="283"/>
    </location>
</feature>
<dbReference type="InterPro" id="IPR036390">
    <property type="entry name" value="WH_DNA-bd_sf"/>
</dbReference>
<feature type="domain" description="Fork-head" evidence="4">
    <location>
        <begin position="321"/>
        <end position="427"/>
    </location>
</feature>
<dbReference type="InterPro" id="IPR036388">
    <property type="entry name" value="WH-like_DNA-bd_sf"/>
</dbReference>
<feature type="compositionally biased region" description="Polar residues" evidence="3">
    <location>
        <begin position="67"/>
        <end position="79"/>
    </location>
</feature>
<organism evidence="5 6">
    <name type="scientific">Rickenella mellea</name>
    <dbReference type="NCBI Taxonomy" id="50990"/>
    <lineage>
        <taxon>Eukaryota</taxon>
        <taxon>Fungi</taxon>
        <taxon>Dikarya</taxon>
        <taxon>Basidiomycota</taxon>
        <taxon>Agaricomycotina</taxon>
        <taxon>Agaricomycetes</taxon>
        <taxon>Hymenochaetales</taxon>
        <taxon>Rickenellaceae</taxon>
        <taxon>Rickenella</taxon>
    </lineage>
</organism>
<evidence type="ECO:0000256" key="2">
    <source>
        <dbReference type="PROSITE-ProRule" id="PRU00089"/>
    </source>
</evidence>
<dbReference type="GO" id="GO:0005634">
    <property type="term" value="C:nucleus"/>
    <property type="evidence" value="ECO:0007669"/>
    <property type="project" value="UniProtKB-SubCell"/>
</dbReference>
<dbReference type="GO" id="GO:0000981">
    <property type="term" value="F:DNA-binding transcription factor activity, RNA polymerase II-specific"/>
    <property type="evidence" value="ECO:0007669"/>
    <property type="project" value="TreeGrafter"/>
</dbReference>
<dbReference type="GO" id="GO:0030154">
    <property type="term" value="P:cell differentiation"/>
    <property type="evidence" value="ECO:0007669"/>
    <property type="project" value="TreeGrafter"/>
</dbReference>
<accession>A0A4Y7Q7Y3</accession>
<dbReference type="PRINTS" id="PR00053">
    <property type="entry name" value="FORKHEAD"/>
</dbReference>
<feature type="compositionally biased region" description="Polar residues" evidence="3">
    <location>
        <begin position="802"/>
        <end position="826"/>
    </location>
</feature>
<evidence type="ECO:0000256" key="1">
    <source>
        <dbReference type="ARBA" id="ARBA00023125"/>
    </source>
</evidence>
<evidence type="ECO:0000259" key="4">
    <source>
        <dbReference type="PROSITE" id="PS50039"/>
    </source>
</evidence>
<dbReference type="Gene3D" id="1.10.10.10">
    <property type="entry name" value="Winged helix-like DNA-binding domain superfamily/Winged helix DNA-binding domain"/>
    <property type="match status" value="1"/>
</dbReference>
<dbReference type="GO" id="GO:0009653">
    <property type="term" value="P:anatomical structure morphogenesis"/>
    <property type="evidence" value="ECO:0007669"/>
    <property type="project" value="TreeGrafter"/>
</dbReference>
<feature type="compositionally biased region" description="Low complexity" evidence="3">
    <location>
        <begin position="159"/>
        <end position="169"/>
    </location>
</feature>
<dbReference type="Pfam" id="PF00250">
    <property type="entry name" value="Forkhead"/>
    <property type="match status" value="1"/>
</dbReference>
<dbReference type="CDD" id="cd00059">
    <property type="entry name" value="FH_FOX"/>
    <property type="match status" value="1"/>
</dbReference>
<feature type="compositionally biased region" description="Acidic residues" evidence="3">
    <location>
        <begin position="606"/>
        <end position="635"/>
    </location>
</feature>
<feature type="region of interest" description="Disordered" evidence="3">
    <location>
        <begin position="54"/>
        <end position="319"/>
    </location>
</feature>
<keyword evidence="1 2" id="KW-0238">DNA-binding</keyword>
<dbReference type="PANTHER" id="PTHR11829">
    <property type="entry name" value="FORKHEAD BOX PROTEIN"/>
    <property type="match status" value="1"/>
</dbReference>
<dbReference type="InterPro" id="IPR001766">
    <property type="entry name" value="Fork_head_dom"/>
</dbReference>
<dbReference type="SUPFAM" id="SSF46785">
    <property type="entry name" value="Winged helix' DNA-binding domain"/>
    <property type="match status" value="1"/>
</dbReference>
<feature type="region of interest" description="Disordered" evidence="3">
    <location>
        <begin position="423"/>
        <end position="486"/>
    </location>
</feature>
<feature type="compositionally biased region" description="Basic and acidic residues" evidence="3">
    <location>
        <begin position="80"/>
        <end position="113"/>
    </location>
</feature>
<dbReference type="PROSITE" id="PS50039">
    <property type="entry name" value="FORK_HEAD_3"/>
    <property type="match status" value="1"/>
</dbReference>
<name>A0A4Y7Q7Y3_9AGAM</name>
<feature type="compositionally biased region" description="Low complexity" evidence="3">
    <location>
        <begin position="557"/>
        <end position="572"/>
    </location>
</feature>
<feature type="compositionally biased region" description="Polar residues" evidence="3">
    <location>
        <begin position="170"/>
        <end position="192"/>
    </location>
</feature>
<dbReference type="InterPro" id="IPR050211">
    <property type="entry name" value="FOX_domain-containing"/>
</dbReference>
<gene>
    <name evidence="5" type="ORF">BD410DRAFT_838770</name>
</gene>
<feature type="region of interest" description="Disordered" evidence="3">
    <location>
        <begin position="555"/>
        <end position="754"/>
    </location>
</feature>
<dbReference type="STRING" id="50990.A0A4Y7Q7Y3"/>
<feature type="region of interest" description="Disordered" evidence="3">
    <location>
        <begin position="781"/>
        <end position="840"/>
    </location>
</feature>
<evidence type="ECO:0000313" key="5">
    <source>
        <dbReference type="EMBL" id="TDL23763.1"/>
    </source>
</evidence>
<comment type="subcellular location">
    <subcellularLocation>
        <location evidence="2">Nucleus</location>
    </subcellularLocation>
</comment>
<feature type="DNA-binding region" description="Fork-head" evidence="2">
    <location>
        <begin position="321"/>
        <end position="427"/>
    </location>
</feature>
<reference evidence="5 6" key="1">
    <citation type="submission" date="2018-06" db="EMBL/GenBank/DDBJ databases">
        <title>A transcriptomic atlas of mushroom development highlights an independent origin of complex multicellularity.</title>
        <authorList>
            <consortium name="DOE Joint Genome Institute"/>
            <person name="Krizsan K."/>
            <person name="Almasi E."/>
            <person name="Merenyi Z."/>
            <person name="Sahu N."/>
            <person name="Viragh M."/>
            <person name="Koszo T."/>
            <person name="Mondo S."/>
            <person name="Kiss B."/>
            <person name="Balint B."/>
            <person name="Kues U."/>
            <person name="Barry K."/>
            <person name="Hegedus J.C."/>
            <person name="Henrissat B."/>
            <person name="Johnson J."/>
            <person name="Lipzen A."/>
            <person name="Ohm R."/>
            <person name="Nagy I."/>
            <person name="Pangilinan J."/>
            <person name="Yan J."/>
            <person name="Xiong Y."/>
            <person name="Grigoriev I.V."/>
            <person name="Hibbett D.S."/>
            <person name="Nagy L.G."/>
        </authorList>
    </citation>
    <scope>NUCLEOTIDE SEQUENCE [LARGE SCALE GENOMIC DNA]</scope>
    <source>
        <strain evidence="5 6">SZMC22713</strain>
    </source>
</reference>
<feature type="compositionally biased region" description="Polar residues" evidence="3">
    <location>
        <begin position="1"/>
        <end position="12"/>
    </location>
</feature>
<dbReference type="SMART" id="SM00339">
    <property type="entry name" value="FH"/>
    <property type="match status" value="1"/>
</dbReference>
<sequence length="893" mass="97603">MTDSSSTATNAAVNGERSPIAQLLDSLGMTREDLSRHSAQMREFLTAENAKSLNASTCDQEGPAHNQLAQSANPQSPSRRTLDERNLTRRAVESNSSRGDKHDKPISSRRNTDARAAACVPPSSSPTRPKPSLDDFMQMHSNKSRRVFESEESEESESESVISEVVNSRNIHTSKSPGHLNTAQWSSNSQSVEAAAKAPQSFEKYPKALNLNPTSGDQSQQLPATPQGPSRNIYKTGGTISKNNSISPSKPGSSNKYYRKDYDKPLQVLPPSSPFASSPISSPIRAHNVVSSPGPMDSDPPDEDDPELPFRLPPGPYSEDKPDLSYAAIIGRAILASKTKGLRLKDIYDYISIVFPHFKRPSGNSHSQKWMNAIRQNLTNTPHFHKYERPNKQQHSKGPNQSRGSFWYIRDEDLPCFAKGSYNRHAVDPPQQARTHHMTTEVVTPEKKRKRKNKEEDSGGQPKKPKHTVKFPLNPNPGTNPYHFPYATTSQLPPGFVIIPGQPYYYVPQPMPDVLFPPLPPTHPQAHMIPAYATEQPDMVFPPLPHSRYITRAELAASSQSTSSRNSRSTSPDSDRSATPPPPSSASSCSMNIPALTPNNSSSPPLDDDQLENTSGAEEEPLCEVVTDDGLDLDAESISSMGDPLEPGIQLFPHGSGNNEGKGKQTESLTSVKLKPAVFPSLPPLPSTPTARGRKGKNAAQLMMPSTSSLLNPSAARHSPRPSTPPPKKRDTTASNASPVRTPKANKGCTLSPTRNLAHYKTSLHPPPALSFPYSDLLLGGESAAENDDMGQNRTPSRRRTTSGNGIFPSTPQRFGNASWNFSPFRTPSRPGVFDPHDPSALLDDELTRLGALETTEQHRLQDSPIGFFGHGKGLLYESPSIPTSPGQWRRPW</sequence>
<protein>
    <recommendedName>
        <fullName evidence="4">Fork-head domain-containing protein</fullName>
    </recommendedName>
</protein>